<dbReference type="RefSeq" id="WP_142055017.1">
    <property type="nucleotide sequence ID" value="NZ_VFPA01000002.1"/>
</dbReference>
<dbReference type="NCBIfam" id="TIGR03605">
    <property type="entry name" value="antibiot_sagB"/>
    <property type="match status" value="1"/>
</dbReference>
<dbReference type="PANTHER" id="PTHR43745:SF2">
    <property type="entry name" value="NITROREDUCTASE MJ1384-RELATED"/>
    <property type="match status" value="1"/>
</dbReference>
<accession>A0A543DP95</accession>
<keyword evidence="4" id="KW-1185">Reference proteome</keyword>
<evidence type="ECO:0000256" key="1">
    <source>
        <dbReference type="SAM" id="MobiDB-lite"/>
    </source>
</evidence>
<evidence type="ECO:0000313" key="4">
    <source>
        <dbReference type="Proteomes" id="UP000315677"/>
    </source>
</evidence>
<dbReference type="EMBL" id="VFPA01000002">
    <property type="protein sequence ID" value="TQM11128.1"/>
    <property type="molecule type" value="Genomic_DNA"/>
</dbReference>
<evidence type="ECO:0000259" key="2">
    <source>
        <dbReference type="Pfam" id="PF00881"/>
    </source>
</evidence>
<feature type="domain" description="Nitroreductase" evidence="2">
    <location>
        <begin position="136"/>
        <end position="266"/>
    </location>
</feature>
<name>A0A543DP95_9PSEU</name>
<dbReference type="InterPro" id="IPR020051">
    <property type="entry name" value="SagB-type_dehydrogenase"/>
</dbReference>
<dbReference type="CDD" id="cd02142">
    <property type="entry name" value="McbC_SagB-like_oxidoreductase"/>
    <property type="match status" value="2"/>
</dbReference>
<feature type="region of interest" description="Disordered" evidence="1">
    <location>
        <begin position="317"/>
        <end position="340"/>
    </location>
</feature>
<dbReference type="InterPro" id="IPR029479">
    <property type="entry name" value="Nitroreductase"/>
</dbReference>
<dbReference type="InterPro" id="IPR000415">
    <property type="entry name" value="Nitroreductase-like"/>
</dbReference>
<dbReference type="InterPro" id="IPR052544">
    <property type="entry name" value="Bacteriocin_Proc_Enz"/>
</dbReference>
<dbReference type="OrthoDB" id="3723182at2"/>
<dbReference type="Pfam" id="PF00881">
    <property type="entry name" value="Nitroreductase"/>
    <property type="match status" value="2"/>
</dbReference>
<proteinExistence type="predicted"/>
<dbReference type="PANTHER" id="PTHR43745">
    <property type="entry name" value="NITROREDUCTASE MJ1384-RELATED"/>
    <property type="match status" value="1"/>
</dbReference>
<dbReference type="Gene3D" id="3.40.109.10">
    <property type="entry name" value="NADH Oxidase"/>
    <property type="match status" value="2"/>
</dbReference>
<dbReference type="Proteomes" id="UP000315677">
    <property type="component" value="Unassembled WGS sequence"/>
</dbReference>
<organism evidence="3 4">
    <name type="scientific">Pseudonocardia kunmingensis</name>
    <dbReference type="NCBI Taxonomy" id="630975"/>
    <lineage>
        <taxon>Bacteria</taxon>
        <taxon>Bacillati</taxon>
        <taxon>Actinomycetota</taxon>
        <taxon>Actinomycetes</taxon>
        <taxon>Pseudonocardiales</taxon>
        <taxon>Pseudonocardiaceae</taxon>
        <taxon>Pseudonocardia</taxon>
    </lineage>
</organism>
<reference evidence="3 4" key="1">
    <citation type="submission" date="2019-06" db="EMBL/GenBank/DDBJ databases">
        <title>Sequencing the genomes of 1000 actinobacteria strains.</title>
        <authorList>
            <person name="Klenk H.-P."/>
        </authorList>
    </citation>
    <scope>NUCLEOTIDE SEQUENCE [LARGE SCALE GENOMIC DNA]</scope>
    <source>
        <strain evidence="3 4">DSM 45301</strain>
    </source>
</reference>
<dbReference type="AlphaFoldDB" id="A0A543DP95"/>
<dbReference type="GO" id="GO:0016491">
    <property type="term" value="F:oxidoreductase activity"/>
    <property type="evidence" value="ECO:0007669"/>
    <property type="project" value="InterPro"/>
</dbReference>
<feature type="domain" description="Nitroreductase" evidence="2">
    <location>
        <begin position="353"/>
        <end position="505"/>
    </location>
</feature>
<evidence type="ECO:0000313" key="3">
    <source>
        <dbReference type="EMBL" id="TQM11128.1"/>
    </source>
</evidence>
<protein>
    <submittedName>
        <fullName evidence="3">SagB-type dehydrogenase family enzyme</fullName>
    </submittedName>
</protein>
<dbReference type="SUPFAM" id="SSF55469">
    <property type="entry name" value="FMN-dependent nitroreductase-like"/>
    <property type="match status" value="2"/>
</dbReference>
<sequence length="531" mass="58162">MPNDDAQLAVTFHDTTKYYSLSDTEPGDERIGIGDPTTRTEAIWQKDWDIKPFLYKVYETLPPIELTRDLPDTGLPALEAIAASGAEALASQVVPDRALLGRLGLLTNGSLERTWTTRDGRVHHYRTAGGTGAQYHLELYLVCTDLADLDAGVYHYSAIDHSLRLLRRGDFRAALAEATGNEPSIAAAPVVLAMTSTFWRNAWRYRERAYRHTYWDAGTSLSHILAVAASAHVATKLVFGYADPLVNALLGIDGVRESTVALVALGNADGGPPSAPAFGRLDLPTRRLSSAEVTFHPITDMHLASSLGSGAEAAQWRSGHWHRPAPQPTGELTELRPLPADRLDPRPVEQIIFRRRSTRNYDTDAEIPFDAFSTLLERSTRGVASDVLMPGTPLTHLYLIVNAVEGLTPGVYLHHPERGAVELLRAGAFRKEATCIAATQQYAGDAHVNLYYLAHLPSILDRYGNRGYRLAQLEGALHAGKLHLGTHALGLGAVGSTSFDDEVVEFFSPHAAGKDYMFVTVFGKRRRTRQS</sequence>
<gene>
    <name evidence="3" type="ORF">FB558_3680</name>
</gene>
<comment type="caution">
    <text evidence="3">The sequence shown here is derived from an EMBL/GenBank/DDBJ whole genome shotgun (WGS) entry which is preliminary data.</text>
</comment>